<keyword evidence="1" id="KW-0812">Transmembrane</keyword>
<dbReference type="Pfam" id="PF06580">
    <property type="entry name" value="His_kinase"/>
    <property type="match status" value="1"/>
</dbReference>
<sequence length="445" mass="51454">MFTDFDAELYSWVRGGLLLLAVYHILIYFQNQKKLYLFYGLYLLGIFIYYAKHLFPLELGESIYHYINFPIHFLSFASFFTFVRVLLDMKVKLPKWDTYFNIGVKALIWTALLFLLIQFTLGYQYQVMLIKFVAPFLSILVIVALFKILAIKIPMAKYLFIGAISYILLNNITLLQEFLGKDFFLNLGVEPLFFSYLGASIQAVIFTLIIASRIKVIEETNKNAEVKLAFKFKELEELKMTALQSQMNPHFLFNSLNSINNFVLKNDVEKASDYITKFSRLIRVILKSSSSLTIPFSDEIGILSLYVKLEQMRITGGFEYVVNVDEEINLEAVKVPPLFLQPFIENSIWHGLAQIKGEKKICLKITKEEGSIRCVIIDNGIGINKAKKETHKKINRRKFFGTKATENRIRLLYKNSNVDVNILDISNEKTTGTKVEIVFPYIIKL</sequence>
<keyword evidence="5" id="KW-1185">Reference proteome</keyword>
<feature type="transmembrane region" description="Helical" evidence="1">
    <location>
        <begin position="191"/>
        <end position="211"/>
    </location>
</feature>
<dbReference type="EMBL" id="CP017478">
    <property type="protein sequence ID" value="AOW21135.1"/>
    <property type="molecule type" value="Genomic_DNA"/>
</dbReference>
<dbReference type="InterPro" id="IPR050640">
    <property type="entry name" value="Bact_2-comp_sensor_kinase"/>
</dbReference>
<dbReference type="Proteomes" id="UP000176050">
    <property type="component" value="Chromosome"/>
</dbReference>
<feature type="transmembrane region" description="Helical" evidence="1">
    <location>
        <begin position="125"/>
        <end position="146"/>
    </location>
</feature>
<dbReference type="GO" id="GO:0000155">
    <property type="term" value="F:phosphorelay sensor kinase activity"/>
    <property type="evidence" value="ECO:0007669"/>
    <property type="project" value="InterPro"/>
</dbReference>
<accession>A0A1D8P976</accession>
<keyword evidence="1" id="KW-0472">Membrane</keyword>
<dbReference type="STRING" id="1850246.LPB138_10800"/>
<dbReference type="RefSeq" id="WP_070237299.1">
    <property type="nucleotide sequence ID" value="NZ_CP017478.1"/>
</dbReference>
<evidence type="ECO:0000313" key="4">
    <source>
        <dbReference type="EMBL" id="AOW21135.1"/>
    </source>
</evidence>
<dbReference type="InterPro" id="IPR011623">
    <property type="entry name" value="7TMR_DISM_rcpt_extracell_dom1"/>
</dbReference>
<feature type="transmembrane region" description="Helical" evidence="1">
    <location>
        <begin position="158"/>
        <end position="179"/>
    </location>
</feature>
<evidence type="ECO:0000259" key="2">
    <source>
        <dbReference type="Pfam" id="PF06580"/>
    </source>
</evidence>
<dbReference type="Gene3D" id="3.30.565.10">
    <property type="entry name" value="Histidine kinase-like ATPase, C-terminal domain"/>
    <property type="match status" value="1"/>
</dbReference>
<name>A0A1D8P976_9FLAO</name>
<dbReference type="SUPFAM" id="SSF55874">
    <property type="entry name" value="ATPase domain of HSP90 chaperone/DNA topoisomerase II/histidine kinase"/>
    <property type="match status" value="1"/>
</dbReference>
<dbReference type="AlphaFoldDB" id="A0A1D8P976"/>
<feature type="transmembrane region" description="Helical" evidence="1">
    <location>
        <begin position="63"/>
        <end position="87"/>
    </location>
</feature>
<feature type="transmembrane region" description="Helical" evidence="1">
    <location>
        <begin position="99"/>
        <end position="119"/>
    </location>
</feature>
<dbReference type="InterPro" id="IPR036890">
    <property type="entry name" value="HATPase_C_sf"/>
</dbReference>
<feature type="domain" description="7TM-DISM receptor extracellular" evidence="3">
    <location>
        <begin position="15"/>
        <end position="213"/>
    </location>
</feature>
<reference evidence="4 5" key="1">
    <citation type="submission" date="2016-10" db="EMBL/GenBank/DDBJ databases">
        <title>Lutibacter sp. LPB0138, isolated from marine gastropod.</title>
        <authorList>
            <person name="Kim E."/>
            <person name="Yi H."/>
        </authorList>
    </citation>
    <scope>NUCLEOTIDE SEQUENCE [LARGE SCALE GENOMIC DNA]</scope>
    <source>
        <strain evidence="4 5">LPB0138</strain>
    </source>
</reference>
<keyword evidence="1" id="KW-1133">Transmembrane helix</keyword>
<dbReference type="GO" id="GO:0016020">
    <property type="term" value="C:membrane"/>
    <property type="evidence" value="ECO:0007669"/>
    <property type="project" value="InterPro"/>
</dbReference>
<feature type="domain" description="Signal transduction histidine kinase internal region" evidence="2">
    <location>
        <begin position="239"/>
        <end position="315"/>
    </location>
</feature>
<dbReference type="PANTHER" id="PTHR34220">
    <property type="entry name" value="SENSOR HISTIDINE KINASE YPDA"/>
    <property type="match status" value="1"/>
</dbReference>
<evidence type="ECO:0008006" key="6">
    <source>
        <dbReference type="Google" id="ProtNLM"/>
    </source>
</evidence>
<evidence type="ECO:0000256" key="1">
    <source>
        <dbReference type="SAM" id="Phobius"/>
    </source>
</evidence>
<protein>
    <recommendedName>
        <fullName evidence="6">Signal transduction histidine kinase internal region domain-containing protein</fullName>
    </recommendedName>
</protein>
<organism evidence="4 5">
    <name type="scientific">Urechidicola croceus</name>
    <dbReference type="NCBI Taxonomy" id="1850246"/>
    <lineage>
        <taxon>Bacteria</taxon>
        <taxon>Pseudomonadati</taxon>
        <taxon>Bacteroidota</taxon>
        <taxon>Flavobacteriia</taxon>
        <taxon>Flavobacteriales</taxon>
        <taxon>Flavobacteriaceae</taxon>
        <taxon>Urechidicola</taxon>
    </lineage>
</organism>
<dbReference type="OrthoDB" id="6190788at2"/>
<proteinExistence type="predicted"/>
<evidence type="ECO:0000313" key="5">
    <source>
        <dbReference type="Proteomes" id="UP000176050"/>
    </source>
</evidence>
<evidence type="ECO:0000259" key="3">
    <source>
        <dbReference type="Pfam" id="PF07695"/>
    </source>
</evidence>
<dbReference type="InterPro" id="IPR010559">
    <property type="entry name" value="Sig_transdc_His_kin_internal"/>
</dbReference>
<dbReference type="Pfam" id="PF07695">
    <property type="entry name" value="7TMR-DISM_7TM"/>
    <property type="match status" value="1"/>
</dbReference>
<dbReference type="KEGG" id="lul:LPB138_10800"/>
<dbReference type="PANTHER" id="PTHR34220:SF7">
    <property type="entry name" value="SENSOR HISTIDINE KINASE YPDA"/>
    <property type="match status" value="1"/>
</dbReference>
<gene>
    <name evidence="4" type="ORF">LPB138_10800</name>
</gene>
<feature type="transmembrane region" description="Helical" evidence="1">
    <location>
        <begin position="12"/>
        <end position="29"/>
    </location>
</feature>
<feature type="transmembrane region" description="Helical" evidence="1">
    <location>
        <begin position="36"/>
        <end position="51"/>
    </location>
</feature>